<dbReference type="Pfam" id="PF10733">
    <property type="entry name" value="DUF2525"/>
    <property type="match status" value="1"/>
</dbReference>
<dbReference type="EMBL" id="CP024636">
    <property type="protein sequence ID" value="QGR07958.1"/>
    <property type="molecule type" value="Genomic_DNA"/>
</dbReference>
<keyword evidence="4" id="KW-1185">Reference proteome</keyword>
<dbReference type="InterPro" id="IPR019669">
    <property type="entry name" value="Uncharacterised_YodD"/>
</dbReference>
<proteinExistence type="predicted"/>
<evidence type="ECO:0000313" key="3">
    <source>
        <dbReference type="Proteomes" id="UP000424872"/>
    </source>
</evidence>
<dbReference type="EMBL" id="JAUOOM010000022">
    <property type="protein sequence ID" value="MDO6408846.1"/>
    <property type="molecule type" value="Genomic_DNA"/>
</dbReference>
<gene>
    <name evidence="2" type="ORF">CTZ24_16630</name>
    <name evidence="1" type="ORF">Q3404_19945</name>
</gene>
<protein>
    <submittedName>
        <fullName evidence="2">DUF2525 domain-containing protein</fullName>
    </submittedName>
</protein>
<reference evidence="2" key="2">
    <citation type="journal article" date="2020" name="Environ. Microbiol.">
        <title>The extreme plant-growth-promoting properties of Pantoea phytobeneficialis MSR2 revealed by functional and genomic analysis.</title>
        <authorList>
            <person name="Nascimento F.X."/>
            <person name="Hernandez A.G."/>
            <person name="Glick B.R."/>
            <person name="Rossi M.J."/>
        </authorList>
    </citation>
    <scope>NUCLEOTIDE SEQUENCE</scope>
    <source>
        <strain evidence="2">MSR2</strain>
    </source>
</reference>
<dbReference type="Proteomes" id="UP000424872">
    <property type="component" value="Chromosome"/>
</dbReference>
<dbReference type="AlphaFoldDB" id="A0AAP9H7D5"/>
<accession>A0AAP9H7D5</accession>
<name>A0AAP9H7D5_9GAMM</name>
<organism evidence="2 3">
    <name type="scientific">Pantoea phytobeneficialis</name>
    <dbReference type="NCBI Taxonomy" id="2052056"/>
    <lineage>
        <taxon>Bacteria</taxon>
        <taxon>Pseudomonadati</taxon>
        <taxon>Pseudomonadota</taxon>
        <taxon>Gammaproteobacteria</taxon>
        <taxon>Enterobacterales</taxon>
        <taxon>Erwiniaceae</taxon>
        <taxon>Pantoea</taxon>
    </lineage>
</organism>
<sequence length="67" mass="7434">MMVTVNDDSDNLNSNIDTLLNAIQEKTSGKIKEHMQPHASGSQDAQIDLSQAFELDIHDCSCIEVHH</sequence>
<evidence type="ECO:0000313" key="1">
    <source>
        <dbReference type="EMBL" id="MDO6408846.1"/>
    </source>
</evidence>
<dbReference type="KEGG" id="ppho:CTZ24_16630"/>
<dbReference type="RefSeq" id="WP_021182854.1">
    <property type="nucleotide sequence ID" value="NZ_CP024636.1"/>
</dbReference>
<reference evidence="1" key="3">
    <citation type="submission" date="2023-07" db="EMBL/GenBank/DDBJ databases">
        <title>The extreme plant-growth-promoting properties of Pantoea phytobeneficialis PF55 revealed by functional and genomic analysis.</title>
        <authorList>
            <person name="Nascimento F.X."/>
            <person name="Marcio R.J."/>
        </authorList>
    </citation>
    <scope>NUCLEOTIDE SEQUENCE</scope>
    <source>
        <strain evidence="1">PF55</strain>
    </source>
</reference>
<evidence type="ECO:0000313" key="2">
    <source>
        <dbReference type="EMBL" id="QGR07958.1"/>
    </source>
</evidence>
<evidence type="ECO:0000313" key="4">
    <source>
        <dbReference type="Proteomes" id="UP001171299"/>
    </source>
</evidence>
<reference evidence="3" key="1">
    <citation type="submission" date="2017-11" db="EMBL/GenBank/DDBJ databases">
        <title>Genome sequence of Pantoea sp. MSR2.</title>
        <authorList>
            <person name="Nascimento F.X."/>
        </authorList>
    </citation>
    <scope>NUCLEOTIDE SEQUENCE [LARGE SCALE GENOMIC DNA]</scope>
    <source>
        <strain evidence="3">MSR2</strain>
    </source>
</reference>
<dbReference type="Proteomes" id="UP001171299">
    <property type="component" value="Unassembled WGS sequence"/>
</dbReference>